<gene>
    <name evidence="3" type="ORF">B9Z19DRAFT_1129576</name>
</gene>
<dbReference type="OrthoDB" id="2142759at2759"/>
<evidence type="ECO:0000313" key="3">
    <source>
        <dbReference type="EMBL" id="PUU76588.1"/>
    </source>
</evidence>
<proteinExistence type="predicted"/>
<dbReference type="Pfam" id="PF25324">
    <property type="entry name" value="DUF7881"/>
    <property type="match status" value="1"/>
</dbReference>
<feature type="domain" description="DUF7881" evidence="2">
    <location>
        <begin position="1"/>
        <end position="40"/>
    </location>
</feature>
<protein>
    <submittedName>
        <fullName evidence="3">Uncharacterized protein</fullName>
    </submittedName>
</protein>
<sequence>MEIICLFTNTFDLHRRSEQLVPRDNEPLQEGTYYTSMMGTVTISDELVVTSMEAIDTGRRCRFFPDAVRQRDRGCAITGTVAELGHHGVWWSFEAAHIYPLAYQGHWDEKNYDRWVKILPANGSDTKLNSIQNGILLRRDIHSHFDAYDVSINLDDHYGITCFSPALLGLNIAGRHLDQTFLDKKNRPTDQILRWHFRQAVLVNMRRDET</sequence>
<dbReference type="Proteomes" id="UP000244722">
    <property type="component" value="Unassembled WGS sequence"/>
</dbReference>
<dbReference type="Pfam" id="PF13391">
    <property type="entry name" value="HNH_2"/>
    <property type="match status" value="1"/>
</dbReference>
<dbReference type="InterPro" id="IPR057203">
    <property type="entry name" value="DUF7881"/>
</dbReference>
<dbReference type="EMBL" id="NESQ01000183">
    <property type="protein sequence ID" value="PUU76588.1"/>
    <property type="molecule type" value="Genomic_DNA"/>
</dbReference>
<comment type="caution">
    <text evidence="3">The sequence shown here is derived from an EMBL/GenBank/DDBJ whole genome shotgun (WGS) entry which is preliminary data.</text>
</comment>
<keyword evidence="4" id="KW-1185">Reference proteome</keyword>
<evidence type="ECO:0000259" key="1">
    <source>
        <dbReference type="Pfam" id="PF13391"/>
    </source>
</evidence>
<reference evidence="3 4" key="1">
    <citation type="submission" date="2017-04" db="EMBL/GenBank/DDBJ databases">
        <title>Draft genome sequence of Tuber borchii Vittad., a whitish edible truffle.</title>
        <authorList>
            <consortium name="DOE Joint Genome Institute"/>
            <person name="Murat C."/>
            <person name="Kuo A."/>
            <person name="Barry K.W."/>
            <person name="Clum A."/>
            <person name="Dockter R.B."/>
            <person name="Fauchery L."/>
            <person name="Iotti M."/>
            <person name="Kohler A."/>
            <person name="Labutti K."/>
            <person name="Lindquist E.A."/>
            <person name="Lipzen A."/>
            <person name="Ohm R.A."/>
            <person name="Wang M."/>
            <person name="Grigoriev I.V."/>
            <person name="Zambonelli A."/>
            <person name="Martin F.M."/>
        </authorList>
    </citation>
    <scope>NUCLEOTIDE SEQUENCE [LARGE SCALE GENOMIC DNA]</scope>
    <source>
        <strain evidence="3 4">Tbo3840</strain>
    </source>
</reference>
<dbReference type="STRING" id="42251.A0A2T6ZM71"/>
<organism evidence="3 4">
    <name type="scientific">Tuber borchii</name>
    <name type="common">White truffle</name>
    <dbReference type="NCBI Taxonomy" id="42251"/>
    <lineage>
        <taxon>Eukaryota</taxon>
        <taxon>Fungi</taxon>
        <taxon>Dikarya</taxon>
        <taxon>Ascomycota</taxon>
        <taxon>Pezizomycotina</taxon>
        <taxon>Pezizomycetes</taxon>
        <taxon>Pezizales</taxon>
        <taxon>Tuberaceae</taxon>
        <taxon>Tuber</taxon>
    </lineage>
</organism>
<evidence type="ECO:0000259" key="2">
    <source>
        <dbReference type="Pfam" id="PF25324"/>
    </source>
</evidence>
<feature type="domain" description="HNH nuclease" evidence="1">
    <location>
        <begin position="75"/>
        <end position="153"/>
    </location>
</feature>
<evidence type="ECO:0000313" key="4">
    <source>
        <dbReference type="Proteomes" id="UP000244722"/>
    </source>
</evidence>
<name>A0A2T6ZM71_TUBBO</name>
<dbReference type="InterPro" id="IPR003615">
    <property type="entry name" value="HNH_nuc"/>
</dbReference>
<accession>A0A2T6ZM71</accession>
<dbReference type="AlphaFoldDB" id="A0A2T6ZM71"/>